<evidence type="ECO:0000313" key="3">
    <source>
        <dbReference type="Proteomes" id="UP000642070"/>
    </source>
</evidence>
<evidence type="ECO:0000313" key="2">
    <source>
        <dbReference type="EMBL" id="GGM52380.1"/>
    </source>
</evidence>
<keyword evidence="1" id="KW-0472">Membrane</keyword>
<feature type="transmembrane region" description="Helical" evidence="1">
    <location>
        <begin position="20"/>
        <end position="40"/>
    </location>
</feature>
<organism evidence="2 3">
    <name type="scientific">Dactylosporangium sucinum</name>
    <dbReference type="NCBI Taxonomy" id="1424081"/>
    <lineage>
        <taxon>Bacteria</taxon>
        <taxon>Bacillati</taxon>
        <taxon>Actinomycetota</taxon>
        <taxon>Actinomycetes</taxon>
        <taxon>Micromonosporales</taxon>
        <taxon>Micromonosporaceae</taxon>
        <taxon>Dactylosporangium</taxon>
    </lineage>
</organism>
<dbReference type="EMBL" id="BMPI01000035">
    <property type="protein sequence ID" value="GGM52380.1"/>
    <property type="molecule type" value="Genomic_DNA"/>
</dbReference>
<comment type="caution">
    <text evidence="2">The sequence shown here is derived from an EMBL/GenBank/DDBJ whole genome shotgun (WGS) entry which is preliminary data.</text>
</comment>
<dbReference type="RefSeq" id="WP_190253559.1">
    <property type="nucleotide sequence ID" value="NZ_BMPI01000035.1"/>
</dbReference>
<proteinExistence type="predicted"/>
<dbReference type="AlphaFoldDB" id="A0A917X1F2"/>
<evidence type="ECO:0008006" key="4">
    <source>
        <dbReference type="Google" id="ProtNLM"/>
    </source>
</evidence>
<feature type="transmembrane region" description="Helical" evidence="1">
    <location>
        <begin position="72"/>
        <end position="93"/>
    </location>
</feature>
<reference evidence="2" key="1">
    <citation type="journal article" date="2014" name="Int. J. Syst. Evol. Microbiol.">
        <title>Complete genome sequence of Corynebacterium casei LMG S-19264T (=DSM 44701T), isolated from a smear-ripened cheese.</title>
        <authorList>
            <consortium name="US DOE Joint Genome Institute (JGI-PGF)"/>
            <person name="Walter F."/>
            <person name="Albersmeier A."/>
            <person name="Kalinowski J."/>
            <person name="Ruckert C."/>
        </authorList>
    </citation>
    <scope>NUCLEOTIDE SEQUENCE</scope>
    <source>
        <strain evidence="2">JCM 19831</strain>
    </source>
</reference>
<protein>
    <recommendedName>
        <fullName evidence="4">Pentapeptide repeat-containing protein</fullName>
    </recommendedName>
</protein>
<dbReference type="Proteomes" id="UP000642070">
    <property type="component" value="Unassembled WGS sequence"/>
</dbReference>
<gene>
    <name evidence="2" type="ORF">GCM10007977_062450</name>
</gene>
<evidence type="ECO:0000256" key="1">
    <source>
        <dbReference type="SAM" id="Phobius"/>
    </source>
</evidence>
<keyword evidence="1" id="KW-0812">Transmembrane</keyword>
<keyword evidence="1" id="KW-1133">Transmembrane helix</keyword>
<keyword evidence="3" id="KW-1185">Reference proteome</keyword>
<reference evidence="2" key="2">
    <citation type="submission" date="2020-09" db="EMBL/GenBank/DDBJ databases">
        <authorList>
            <person name="Sun Q."/>
            <person name="Ohkuma M."/>
        </authorList>
    </citation>
    <scope>NUCLEOTIDE SEQUENCE</scope>
    <source>
        <strain evidence="2">JCM 19831</strain>
    </source>
</reference>
<sequence>MSQPEEPPRAEYRPLKKRTIIILVSIGLAAIVMATIYIAMSSRIPAMPVDPTVSAADRADIALKRVQLRVDIIRNVLGIAAAVGAVYALGLALRRQYANEHADERNHLRAERAHELQAAVAQNTEKDATERRITELQLKAADQLGSDKAAVRLAGLYALERLAHDNPPHRRVVIEIVCAYLRMPHPAFPLSDSRAGPVHDLEAELAPLAPKQTEELVVRSTAQAILTRHLRPTRREPNGNQTPDPLFWSNVPVNLAGAVLVEFDGSHCVMSSADFSNARFIGDTVFRSTSFRGVARFVAAEFLARATFAASEFESFPRFERSSFSIPPVFDGSRVAEPRAGAKVGLPEGWKLIRKADLGTVFAKVSDPTPSIPIVRTQD</sequence>
<name>A0A917X1F2_9ACTN</name>
<accession>A0A917X1F2</accession>